<evidence type="ECO:0000256" key="1">
    <source>
        <dbReference type="SAM" id="SignalP"/>
    </source>
</evidence>
<dbReference type="InterPro" id="IPR051213">
    <property type="entry name" value="START_lipid_transfer"/>
</dbReference>
<keyword evidence="1" id="KW-0732">Signal</keyword>
<organism evidence="2 3">
    <name type="scientific">Alcanivorax sediminis</name>
    <dbReference type="NCBI Taxonomy" id="2663008"/>
    <lineage>
        <taxon>Bacteria</taxon>
        <taxon>Pseudomonadati</taxon>
        <taxon>Pseudomonadota</taxon>
        <taxon>Gammaproteobacteria</taxon>
        <taxon>Oceanospirillales</taxon>
        <taxon>Alcanivoracaceae</taxon>
        <taxon>Alcanivorax</taxon>
    </lineage>
</organism>
<gene>
    <name evidence="2" type="ORF">GFN93_08370</name>
</gene>
<accession>A0A6N7LSH7</accession>
<dbReference type="InterPro" id="IPR023393">
    <property type="entry name" value="START-like_dom_sf"/>
</dbReference>
<proteinExistence type="predicted"/>
<keyword evidence="3" id="KW-1185">Reference proteome</keyword>
<evidence type="ECO:0000313" key="3">
    <source>
        <dbReference type="Proteomes" id="UP000469421"/>
    </source>
</evidence>
<dbReference type="RefSeq" id="WP_153500498.1">
    <property type="nucleotide sequence ID" value="NZ_WIRE01000001.1"/>
</dbReference>
<dbReference type="PANTHER" id="PTHR19308:SF14">
    <property type="entry name" value="START DOMAIN-CONTAINING PROTEIN"/>
    <property type="match status" value="1"/>
</dbReference>
<evidence type="ECO:0008006" key="4">
    <source>
        <dbReference type="Google" id="ProtNLM"/>
    </source>
</evidence>
<dbReference type="PIRSF" id="PIRSF039033">
    <property type="entry name" value="START_dom"/>
    <property type="match status" value="1"/>
</dbReference>
<evidence type="ECO:0000313" key="2">
    <source>
        <dbReference type="EMBL" id="MQX53263.1"/>
    </source>
</evidence>
<dbReference type="AlphaFoldDB" id="A0A6N7LSH7"/>
<dbReference type="CDD" id="cd08876">
    <property type="entry name" value="START_1"/>
    <property type="match status" value="1"/>
</dbReference>
<dbReference type="SUPFAM" id="SSF55961">
    <property type="entry name" value="Bet v1-like"/>
    <property type="match status" value="1"/>
</dbReference>
<reference evidence="2 3" key="1">
    <citation type="submission" date="2019-10" db="EMBL/GenBank/DDBJ databases">
        <title>Alcanivorax sp.PA15-N-34 draft genome sequence.</title>
        <authorList>
            <person name="Liao X."/>
            <person name="Shao Z."/>
        </authorList>
    </citation>
    <scope>NUCLEOTIDE SEQUENCE [LARGE SCALE GENOMIC DNA]</scope>
    <source>
        <strain evidence="2 3">PA15-N-34</strain>
    </source>
</reference>
<dbReference type="PANTHER" id="PTHR19308">
    <property type="entry name" value="PHOSPHATIDYLCHOLINE TRANSFER PROTEIN"/>
    <property type="match status" value="1"/>
</dbReference>
<name>A0A6N7LSH7_9GAMM</name>
<dbReference type="Proteomes" id="UP000469421">
    <property type="component" value="Unassembled WGS sequence"/>
</dbReference>
<feature type="signal peptide" evidence="1">
    <location>
        <begin position="1"/>
        <end position="21"/>
    </location>
</feature>
<dbReference type="InterPro" id="IPR028347">
    <property type="entry name" value="START_dom_prot"/>
</dbReference>
<dbReference type="Gene3D" id="3.30.530.20">
    <property type="match status" value="1"/>
</dbReference>
<dbReference type="EMBL" id="WIRE01000001">
    <property type="protein sequence ID" value="MQX53263.1"/>
    <property type="molecule type" value="Genomic_DNA"/>
</dbReference>
<comment type="caution">
    <text evidence="2">The sequence shown here is derived from an EMBL/GenBank/DDBJ whole genome shotgun (WGS) entry which is preliminary data.</text>
</comment>
<feature type="chain" id="PRO_5027089581" description="START domain-containing protein" evidence="1">
    <location>
        <begin position="22"/>
        <end position="244"/>
    </location>
</feature>
<protein>
    <recommendedName>
        <fullName evidence="4">START domain-containing protein</fullName>
    </recommendedName>
</protein>
<sequence>MKKIITLILLSVMTVMAHASAAAEEPAWILVTDRDGVKVFRQDENSTRLKTFRGIARMKVDDFKAIGVLMDDYAAVADFMHMVSEIRDVKRYAHDKRDVYITTRLPWPVSDRDAPLRVSFYQEPETYDLVMPIELNPGMPEQKGYVRMPQMQGYYRFSPVAPGEVEVTIEVILDPGGAIPAWIANIILRDIPYFSLKRLRRVINQPRFQGVDTGYYEVPKSWIEAEDASVANVSAESPGPSTPR</sequence>